<protein>
    <recommendedName>
        <fullName evidence="4">Calmodulin-lysine N-methyltransferase</fullName>
        <ecNumber evidence="3">2.1.1.60</ecNumber>
    </recommendedName>
</protein>
<keyword evidence="5" id="KW-0963">Cytoplasm</keyword>
<comment type="caution">
    <text evidence="9">The sequence shown here is derived from an EMBL/GenBank/DDBJ whole genome shotgun (WGS) entry which is preliminary data.</text>
</comment>
<dbReference type="Pfam" id="PF10294">
    <property type="entry name" value="Methyltransf_16"/>
    <property type="match status" value="1"/>
</dbReference>
<reference evidence="9 10" key="1">
    <citation type="journal article" date="2018" name="Sci. Rep.">
        <title>Comparative analysis of the Pocillopora damicornis genome highlights role of immune system in coral evolution.</title>
        <authorList>
            <person name="Cunning R."/>
            <person name="Bay R.A."/>
            <person name="Gillette P."/>
            <person name="Baker A.C."/>
            <person name="Traylor-Knowles N."/>
        </authorList>
    </citation>
    <scope>NUCLEOTIDE SEQUENCE [LARGE SCALE GENOMIC DNA]</scope>
    <source>
        <strain evidence="9">RSMAS</strain>
        <tissue evidence="9">Whole animal</tissue>
    </source>
</reference>
<dbReference type="GO" id="GO:0032259">
    <property type="term" value="P:methylation"/>
    <property type="evidence" value="ECO:0007669"/>
    <property type="project" value="UniProtKB-KW"/>
</dbReference>
<dbReference type="EC" id="2.1.1.60" evidence="3"/>
<evidence type="ECO:0000256" key="2">
    <source>
        <dbReference type="ARBA" id="ARBA00004496"/>
    </source>
</evidence>
<keyword evidence="10" id="KW-1185">Reference proteome</keyword>
<evidence type="ECO:0000256" key="6">
    <source>
        <dbReference type="ARBA" id="ARBA00022603"/>
    </source>
</evidence>
<keyword evidence="7" id="KW-0808">Transferase</keyword>
<organism evidence="9 10">
    <name type="scientific">Pocillopora damicornis</name>
    <name type="common">Cauliflower coral</name>
    <name type="synonym">Millepora damicornis</name>
    <dbReference type="NCBI Taxonomy" id="46731"/>
    <lineage>
        <taxon>Eukaryota</taxon>
        <taxon>Metazoa</taxon>
        <taxon>Cnidaria</taxon>
        <taxon>Anthozoa</taxon>
        <taxon>Hexacorallia</taxon>
        <taxon>Scleractinia</taxon>
        <taxon>Astrocoeniina</taxon>
        <taxon>Pocilloporidae</taxon>
        <taxon>Pocillopora</taxon>
    </lineage>
</organism>
<keyword evidence="6" id="KW-0489">Methyltransferase</keyword>
<dbReference type="EMBL" id="RCHS01001728">
    <property type="protein sequence ID" value="RMX51646.1"/>
    <property type="molecule type" value="Genomic_DNA"/>
</dbReference>
<comment type="subcellular location">
    <subcellularLocation>
        <location evidence="2">Cytoplasm</location>
    </subcellularLocation>
    <subcellularLocation>
        <location evidence="1">Nucleus</location>
    </subcellularLocation>
</comment>
<dbReference type="InterPro" id="IPR019410">
    <property type="entry name" value="Methyltransf_16"/>
</dbReference>
<evidence type="ECO:0000256" key="1">
    <source>
        <dbReference type="ARBA" id="ARBA00004123"/>
    </source>
</evidence>
<dbReference type="Gene3D" id="3.40.50.150">
    <property type="entry name" value="Vaccinia Virus protein VP39"/>
    <property type="match status" value="1"/>
</dbReference>
<accession>A0A3M6UDJ2</accession>
<evidence type="ECO:0000256" key="3">
    <source>
        <dbReference type="ARBA" id="ARBA00011914"/>
    </source>
</evidence>
<evidence type="ECO:0000313" key="9">
    <source>
        <dbReference type="EMBL" id="RMX51646.1"/>
    </source>
</evidence>
<dbReference type="PANTHER" id="PTHR13539:SF3">
    <property type="entry name" value="CALMODULIN-LYSINE N-METHYLTRANSFERASE"/>
    <property type="match status" value="1"/>
</dbReference>
<evidence type="ECO:0000313" key="10">
    <source>
        <dbReference type="Proteomes" id="UP000275408"/>
    </source>
</evidence>
<evidence type="ECO:0000256" key="4">
    <source>
        <dbReference type="ARBA" id="ARBA00020594"/>
    </source>
</evidence>
<name>A0A3M6UDJ2_POCDA</name>
<sequence>MADSLRLRAQQRWKILASIIKKESLEKNDQKVSVRRFSGFNLFSKKIVLIETELNENGTDYEWVEYRYGKIVATCNSLDNTPLLIKQRCRKVVLEDLIGFDNTGNVCLWPSEEVLASYVLKHRGQFCGKTVCELGAGMTALAGIVLAVMGNPLKVFLTDGNDNCVKNMEAILQQNKSSFGSTVVLSEKLLWDINSDLSHLESQFDFIISADCLFFTQSHYGLLHTMAVLLKDNGCAVIMAPQRKDTLETFCSKALSQFCVERIENYDPVVWSQHQAAKNEDPLYDEDIHYPVLLLLTKKTKKMQLHHHRSSR</sequence>
<dbReference type="AlphaFoldDB" id="A0A3M6UDJ2"/>
<evidence type="ECO:0000256" key="7">
    <source>
        <dbReference type="ARBA" id="ARBA00022679"/>
    </source>
</evidence>
<dbReference type="PANTHER" id="PTHR13539">
    <property type="entry name" value="CALMODULIN-LYSINE N-METHYLTRANSFERASE"/>
    <property type="match status" value="1"/>
</dbReference>
<evidence type="ECO:0000256" key="5">
    <source>
        <dbReference type="ARBA" id="ARBA00022490"/>
    </source>
</evidence>
<dbReference type="GO" id="GO:0005737">
    <property type="term" value="C:cytoplasm"/>
    <property type="evidence" value="ECO:0007669"/>
    <property type="project" value="UniProtKB-SubCell"/>
</dbReference>
<dbReference type="SUPFAM" id="SSF53335">
    <property type="entry name" value="S-adenosyl-L-methionine-dependent methyltransferases"/>
    <property type="match status" value="1"/>
</dbReference>
<gene>
    <name evidence="9" type="ORF">pdam_00021480</name>
</gene>
<proteinExistence type="predicted"/>
<dbReference type="GO" id="GO:0005634">
    <property type="term" value="C:nucleus"/>
    <property type="evidence" value="ECO:0007669"/>
    <property type="project" value="UniProtKB-SubCell"/>
</dbReference>
<keyword evidence="8" id="KW-0539">Nucleus</keyword>
<dbReference type="STRING" id="46731.A0A3M6UDJ2"/>
<dbReference type="InterPro" id="IPR025800">
    <property type="entry name" value="CaM-Lys-N-MeTrfase"/>
</dbReference>
<evidence type="ECO:0000256" key="8">
    <source>
        <dbReference type="ARBA" id="ARBA00023242"/>
    </source>
</evidence>
<dbReference type="OrthoDB" id="413520at2759"/>
<dbReference type="GO" id="GO:0018025">
    <property type="term" value="F:calmodulin-lysine N-methyltransferase activity"/>
    <property type="evidence" value="ECO:0007669"/>
    <property type="project" value="UniProtKB-EC"/>
</dbReference>
<dbReference type="OMA" id="WYYLAPQ"/>
<dbReference type="Proteomes" id="UP000275408">
    <property type="component" value="Unassembled WGS sequence"/>
</dbReference>
<dbReference type="InterPro" id="IPR029063">
    <property type="entry name" value="SAM-dependent_MTases_sf"/>
</dbReference>